<keyword evidence="2" id="KW-0472">Membrane</keyword>
<feature type="transmembrane region" description="Helical" evidence="2">
    <location>
        <begin position="178"/>
        <end position="201"/>
    </location>
</feature>
<keyword evidence="2" id="KW-1133">Transmembrane helix</keyword>
<protein>
    <submittedName>
        <fullName evidence="3">CLUMA_CG015584, isoform A</fullName>
    </submittedName>
</protein>
<feature type="compositionally biased region" description="Acidic residues" evidence="1">
    <location>
        <begin position="316"/>
        <end position="334"/>
    </location>
</feature>
<evidence type="ECO:0000313" key="4">
    <source>
        <dbReference type="Proteomes" id="UP000183832"/>
    </source>
</evidence>
<reference evidence="3 4" key="1">
    <citation type="submission" date="2015-04" db="EMBL/GenBank/DDBJ databases">
        <authorList>
            <person name="Syromyatnikov M.Y."/>
            <person name="Popov V.N."/>
        </authorList>
    </citation>
    <scope>NUCLEOTIDE SEQUENCE [LARGE SCALE GENOMIC DNA]</scope>
</reference>
<dbReference type="OrthoDB" id="10542973at2759"/>
<evidence type="ECO:0000256" key="1">
    <source>
        <dbReference type="SAM" id="MobiDB-lite"/>
    </source>
</evidence>
<evidence type="ECO:0000256" key="2">
    <source>
        <dbReference type="SAM" id="Phobius"/>
    </source>
</evidence>
<keyword evidence="2" id="KW-0812">Transmembrane</keyword>
<accession>A0A1J1INZ7</accession>
<proteinExistence type="predicted"/>
<gene>
    <name evidence="3" type="ORF">CLUMA_CG015584</name>
</gene>
<dbReference type="AlphaFoldDB" id="A0A1J1INZ7"/>
<dbReference type="STRING" id="568069.A0A1J1INZ7"/>
<name>A0A1J1INZ7_9DIPT</name>
<sequence length="424" mass="49761">MTKKWEKKKLSYDCSHQKCHSLIQDFESSRSIFSMWKFLLIHVLFCPMSVICYSAKVTKELSEPRTMDYFKFLYNVLQNINPFQKSPNQKTSKLDELPYNGIYYDGNSLSQRVHTIDKFPTLEEWNKEEGMMHMPSMTAMTTHHEDMHKEEEEKEEEPSFWVFDKHSDKNFLLKTGKVLLKLIVLKKIIKFIALIGLLFFIPTLRDNTETESTTKDSRNLDADDRIDYRTKEILFFASQAIEGFTIDKTFWCVGAQEIYCRFQLMFDNVDQSYPVDQIINMWYPQSAARIRSFLSKLALPKYKTTTPETYLQIPEDQNEVDQTEADEKQDESNEDAGSGFQRNSLESDDDNDDEEQDLKKIQKLKRNHPESERSMLLASVTVDEVLLSDAKLIFSFSVKINQSIKTMNKHWHSCGFKNKMKAKD</sequence>
<keyword evidence="4" id="KW-1185">Reference proteome</keyword>
<dbReference type="EMBL" id="CVRI01000057">
    <property type="protein sequence ID" value="CRL01880.1"/>
    <property type="molecule type" value="Genomic_DNA"/>
</dbReference>
<feature type="region of interest" description="Disordered" evidence="1">
    <location>
        <begin position="308"/>
        <end position="356"/>
    </location>
</feature>
<organism evidence="3 4">
    <name type="scientific">Clunio marinus</name>
    <dbReference type="NCBI Taxonomy" id="568069"/>
    <lineage>
        <taxon>Eukaryota</taxon>
        <taxon>Metazoa</taxon>
        <taxon>Ecdysozoa</taxon>
        <taxon>Arthropoda</taxon>
        <taxon>Hexapoda</taxon>
        <taxon>Insecta</taxon>
        <taxon>Pterygota</taxon>
        <taxon>Neoptera</taxon>
        <taxon>Endopterygota</taxon>
        <taxon>Diptera</taxon>
        <taxon>Nematocera</taxon>
        <taxon>Chironomoidea</taxon>
        <taxon>Chironomidae</taxon>
        <taxon>Clunio</taxon>
    </lineage>
</organism>
<dbReference type="Proteomes" id="UP000183832">
    <property type="component" value="Unassembled WGS sequence"/>
</dbReference>
<feature type="compositionally biased region" description="Acidic residues" evidence="1">
    <location>
        <begin position="346"/>
        <end position="356"/>
    </location>
</feature>
<evidence type="ECO:0000313" key="3">
    <source>
        <dbReference type="EMBL" id="CRL01880.1"/>
    </source>
</evidence>